<evidence type="ECO:0000313" key="2">
    <source>
        <dbReference type="EMBL" id="HIT39066.1"/>
    </source>
</evidence>
<dbReference type="EMBL" id="DVKT01000024">
    <property type="protein sequence ID" value="HIT39066.1"/>
    <property type="molecule type" value="Genomic_DNA"/>
</dbReference>
<dbReference type="InterPro" id="IPR036680">
    <property type="entry name" value="SPOR-like_sf"/>
</dbReference>
<dbReference type="SUPFAM" id="SSF110997">
    <property type="entry name" value="Sporulation related repeat"/>
    <property type="match status" value="1"/>
</dbReference>
<reference evidence="2" key="2">
    <citation type="journal article" date="2021" name="PeerJ">
        <title>Extensive microbial diversity within the chicken gut microbiome revealed by metagenomics and culture.</title>
        <authorList>
            <person name="Gilroy R."/>
            <person name="Ravi A."/>
            <person name="Getino M."/>
            <person name="Pursley I."/>
            <person name="Horton D.L."/>
            <person name="Alikhan N.F."/>
            <person name="Baker D."/>
            <person name="Gharbi K."/>
            <person name="Hall N."/>
            <person name="Watson M."/>
            <person name="Adriaenssens E.M."/>
            <person name="Foster-Nyarko E."/>
            <person name="Jarju S."/>
            <person name="Secka A."/>
            <person name="Antonio M."/>
            <person name="Oren A."/>
            <person name="Chaudhuri R.R."/>
            <person name="La Ragione R."/>
            <person name="Hildebrand F."/>
            <person name="Pallen M.J."/>
        </authorList>
    </citation>
    <scope>NUCLEOTIDE SEQUENCE</scope>
    <source>
        <strain evidence="2">21143</strain>
    </source>
</reference>
<name>A0A9D1GDX4_9BACT</name>
<proteinExistence type="predicted"/>
<dbReference type="Proteomes" id="UP000886722">
    <property type="component" value="Unassembled WGS sequence"/>
</dbReference>
<sequence length="153" mass="17114">MKKLTILGFIAVVLLIGVSACKSKESAYKAAYMKAQEKEAVEEVPVENEVVTTQAPVQERVSNERISIVDDDATKLKLYNVVVGSFSVKTNASSLKERLIQDGYGAFTARNNQMMFRVIAGSFDTRKEAEELRDAIKLKYSPEFSDAWLLINR</sequence>
<evidence type="ECO:0000259" key="1">
    <source>
        <dbReference type="PROSITE" id="PS51724"/>
    </source>
</evidence>
<protein>
    <submittedName>
        <fullName evidence="2">SPOR domain-containing protein</fullName>
    </submittedName>
</protein>
<organism evidence="2 3">
    <name type="scientific">Candidatus Caccoplasma intestinavium</name>
    <dbReference type="NCBI Taxonomy" id="2840716"/>
    <lineage>
        <taxon>Bacteria</taxon>
        <taxon>Pseudomonadati</taxon>
        <taxon>Bacteroidota</taxon>
        <taxon>Bacteroidia</taxon>
        <taxon>Bacteroidales</taxon>
        <taxon>Bacteroidaceae</taxon>
        <taxon>Bacteroidaceae incertae sedis</taxon>
        <taxon>Candidatus Caccoplasma</taxon>
    </lineage>
</organism>
<reference evidence="2" key="1">
    <citation type="submission" date="2020-10" db="EMBL/GenBank/DDBJ databases">
        <authorList>
            <person name="Gilroy R."/>
        </authorList>
    </citation>
    <scope>NUCLEOTIDE SEQUENCE</scope>
    <source>
        <strain evidence="2">21143</strain>
    </source>
</reference>
<gene>
    <name evidence="2" type="ORF">IAD06_03380</name>
</gene>
<dbReference type="InterPro" id="IPR007730">
    <property type="entry name" value="SPOR-like_dom"/>
</dbReference>
<accession>A0A9D1GDX4</accession>
<dbReference type="PROSITE" id="PS51724">
    <property type="entry name" value="SPOR"/>
    <property type="match status" value="1"/>
</dbReference>
<evidence type="ECO:0000313" key="3">
    <source>
        <dbReference type="Proteomes" id="UP000886722"/>
    </source>
</evidence>
<dbReference type="AlphaFoldDB" id="A0A9D1GDX4"/>
<dbReference type="PROSITE" id="PS51257">
    <property type="entry name" value="PROKAR_LIPOPROTEIN"/>
    <property type="match status" value="1"/>
</dbReference>
<comment type="caution">
    <text evidence="2">The sequence shown here is derived from an EMBL/GenBank/DDBJ whole genome shotgun (WGS) entry which is preliminary data.</text>
</comment>
<dbReference type="GO" id="GO:0042834">
    <property type="term" value="F:peptidoglycan binding"/>
    <property type="evidence" value="ECO:0007669"/>
    <property type="project" value="InterPro"/>
</dbReference>
<feature type="domain" description="SPOR" evidence="1">
    <location>
        <begin position="73"/>
        <end position="151"/>
    </location>
</feature>
<dbReference type="Pfam" id="PF05036">
    <property type="entry name" value="SPOR"/>
    <property type="match status" value="1"/>
</dbReference>
<dbReference type="Gene3D" id="3.30.70.1070">
    <property type="entry name" value="Sporulation related repeat"/>
    <property type="match status" value="1"/>
</dbReference>